<name>A0A4Y8D8K2_9HELO</name>
<organism evidence="2 3">
    <name type="scientific">Botryotinia calthae</name>
    <dbReference type="NCBI Taxonomy" id="38488"/>
    <lineage>
        <taxon>Eukaryota</taxon>
        <taxon>Fungi</taxon>
        <taxon>Dikarya</taxon>
        <taxon>Ascomycota</taxon>
        <taxon>Pezizomycotina</taxon>
        <taxon>Leotiomycetes</taxon>
        <taxon>Helotiales</taxon>
        <taxon>Sclerotiniaceae</taxon>
        <taxon>Botryotinia</taxon>
    </lineage>
</organism>
<keyword evidence="3" id="KW-1185">Reference proteome</keyword>
<evidence type="ECO:0000256" key="1">
    <source>
        <dbReference type="SAM" id="MobiDB-lite"/>
    </source>
</evidence>
<sequence>MLRKIKRTFRNNASGKQQFEDGEPLLAGSEQLQSSHQGTHQSNMKAPILPFLFFSGRRNNKDPRSLSPAQETRVPQTPQYTPHSPHHPPRCNQRSSSSSIQSNENGRSSTSTWAESVRSNSASRHTTQNVSRTKRHPREVVKHNGSSGIESRSSYASSRDEPHSSDVRYITVERPSMKK</sequence>
<feature type="compositionally biased region" description="Polar residues" evidence="1">
    <location>
        <begin position="144"/>
        <end position="157"/>
    </location>
</feature>
<dbReference type="Proteomes" id="UP000297299">
    <property type="component" value="Unassembled WGS sequence"/>
</dbReference>
<evidence type="ECO:0000313" key="2">
    <source>
        <dbReference type="EMBL" id="TEY73589.1"/>
    </source>
</evidence>
<feature type="compositionally biased region" description="Polar residues" evidence="1">
    <location>
        <begin position="110"/>
        <end position="131"/>
    </location>
</feature>
<comment type="caution">
    <text evidence="2">The sequence shown here is derived from an EMBL/GenBank/DDBJ whole genome shotgun (WGS) entry which is preliminary data.</text>
</comment>
<accession>A0A4Y8D8K2</accession>
<feature type="compositionally biased region" description="Polar residues" evidence="1">
    <location>
        <begin position="67"/>
        <end position="82"/>
    </location>
</feature>
<dbReference type="EMBL" id="PHWZ01000076">
    <property type="protein sequence ID" value="TEY73589.1"/>
    <property type="molecule type" value="Genomic_DNA"/>
</dbReference>
<reference evidence="2 3" key="1">
    <citation type="submission" date="2017-11" db="EMBL/GenBank/DDBJ databases">
        <title>Comparative genomics of Botrytis spp.</title>
        <authorList>
            <person name="Valero-Jimenez C.A."/>
            <person name="Tapia P."/>
            <person name="Veloso J."/>
            <person name="Silva-Moreno E."/>
            <person name="Staats M."/>
            <person name="Valdes J.H."/>
            <person name="Van Kan J.A.L."/>
        </authorList>
    </citation>
    <scope>NUCLEOTIDE SEQUENCE [LARGE SCALE GENOMIC DNA]</scope>
    <source>
        <strain evidence="2 3">MUCL2830</strain>
    </source>
</reference>
<protein>
    <submittedName>
        <fullName evidence="2">Uncharacterized protein</fullName>
    </submittedName>
</protein>
<gene>
    <name evidence="2" type="ORF">BOTCAL_0076g00210</name>
</gene>
<proteinExistence type="predicted"/>
<feature type="compositionally biased region" description="Low complexity" evidence="1">
    <location>
        <begin position="92"/>
        <end position="109"/>
    </location>
</feature>
<dbReference type="OrthoDB" id="3550345at2759"/>
<evidence type="ECO:0000313" key="3">
    <source>
        <dbReference type="Proteomes" id="UP000297299"/>
    </source>
</evidence>
<feature type="compositionally biased region" description="Polar residues" evidence="1">
    <location>
        <begin position="30"/>
        <end position="44"/>
    </location>
</feature>
<dbReference type="AlphaFoldDB" id="A0A4Y8D8K2"/>
<feature type="region of interest" description="Disordered" evidence="1">
    <location>
        <begin position="1"/>
        <end position="179"/>
    </location>
</feature>